<dbReference type="Gene3D" id="3.30.70.330">
    <property type="match status" value="1"/>
</dbReference>
<feature type="region of interest" description="Disordered" evidence="3">
    <location>
        <begin position="43"/>
        <end position="77"/>
    </location>
</feature>
<dbReference type="PANTHER" id="PTHR23236:SF12">
    <property type="entry name" value="EUKARYOTIC INITIATION FACTOR 4B-RELATED"/>
    <property type="match status" value="1"/>
</dbReference>
<dbReference type="InterPro" id="IPR035979">
    <property type="entry name" value="RBD_domain_sf"/>
</dbReference>
<dbReference type="CDD" id="cd12306">
    <property type="entry name" value="RRM_II_PABPs"/>
    <property type="match status" value="1"/>
</dbReference>
<feature type="region of interest" description="Disordered" evidence="3">
    <location>
        <begin position="1"/>
        <end position="27"/>
    </location>
</feature>
<dbReference type="PANTHER" id="PTHR23236">
    <property type="entry name" value="EUKARYOTIC TRANSLATION INITIATION FACTOR 4B/4H"/>
    <property type="match status" value="1"/>
</dbReference>
<evidence type="ECO:0000313" key="6">
    <source>
        <dbReference type="Proteomes" id="UP000054270"/>
    </source>
</evidence>
<feature type="compositionally biased region" description="Low complexity" evidence="3">
    <location>
        <begin position="1"/>
        <end position="17"/>
    </location>
</feature>
<dbReference type="Proteomes" id="UP000054270">
    <property type="component" value="Unassembled WGS sequence"/>
</dbReference>
<organism evidence="5 6">
    <name type="scientific">Hypholoma sublateritium (strain FD-334 SS-4)</name>
    <dbReference type="NCBI Taxonomy" id="945553"/>
    <lineage>
        <taxon>Eukaryota</taxon>
        <taxon>Fungi</taxon>
        <taxon>Dikarya</taxon>
        <taxon>Basidiomycota</taxon>
        <taxon>Agaricomycotina</taxon>
        <taxon>Agaricomycetes</taxon>
        <taxon>Agaricomycetidae</taxon>
        <taxon>Agaricales</taxon>
        <taxon>Agaricineae</taxon>
        <taxon>Strophariaceae</taxon>
        <taxon>Hypholoma</taxon>
    </lineage>
</organism>
<keyword evidence="1 2" id="KW-0694">RNA-binding</keyword>
<evidence type="ECO:0000256" key="3">
    <source>
        <dbReference type="SAM" id="MobiDB-lite"/>
    </source>
</evidence>
<reference evidence="6" key="1">
    <citation type="submission" date="2014-04" db="EMBL/GenBank/DDBJ databases">
        <title>Evolutionary Origins and Diversification of the Mycorrhizal Mutualists.</title>
        <authorList>
            <consortium name="DOE Joint Genome Institute"/>
            <consortium name="Mycorrhizal Genomics Consortium"/>
            <person name="Kohler A."/>
            <person name="Kuo A."/>
            <person name="Nagy L.G."/>
            <person name="Floudas D."/>
            <person name="Copeland A."/>
            <person name="Barry K.W."/>
            <person name="Cichocki N."/>
            <person name="Veneault-Fourrey C."/>
            <person name="LaButti K."/>
            <person name="Lindquist E.A."/>
            <person name="Lipzen A."/>
            <person name="Lundell T."/>
            <person name="Morin E."/>
            <person name="Murat C."/>
            <person name="Riley R."/>
            <person name="Ohm R."/>
            <person name="Sun H."/>
            <person name="Tunlid A."/>
            <person name="Henrissat B."/>
            <person name="Grigoriev I.V."/>
            <person name="Hibbett D.S."/>
            <person name="Martin F."/>
        </authorList>
    </citation>
    <scope>NUCLEOTIDE SEQUENCE [LARGE SCALE GENOMIC DNA]</scope>
    <source>
        <strain evidence="6">FD-334 SS-4</strain>
    </source>
</reference>
<dbReference type="SUPFAM" id="SSF54928">
    <property type="entry name" value="RNA-binding domain, RBD"/>
    <property type="match status" value="1"/>
</dbReference>
<dbReference type="InterPro" id="IPR012677">
    <property type="entry name" value="Nucleotide-bd_a/b_plait_sf"/>
</dbReference>
<gene>
    <name evidence="5" type="ORF">HYPSUDRAFT_38545</name>
</gene>
<feature type="compositionally biased region" description="Acidic residues" evidence="3">
    <location>
        <begin position="18"/>
        <end position="27"/>
    </location>
</feature>
<dbReference type="GO" id="GO:0008143">
    <property type="term" value="F:poly(A) binding"/>
    <property type="evidence" value="ECO:0007669"/>
    <property type="project" value="TreeGrafter"/>
</dbReference>
<dbReference type="GO" id="GO:0005737">
    <property type="term" value="C:cytoplasm"/>
    <property type="evidence" value="ECO:0007669"/>
    <property type="project" value="TreeGrafter"/>
</dbReference>
<evidence type="ECO:0000313" key="5">
    <source>
        <dbReference type="EMBL" id="KJA24508.1"/>
    </source>
</evidence>
<dbReference type="OMA" id="YRGRATY"/>
<feature type="compositionally biased region" description="Basic and acidic residues" evidence="3">
    <location>
        <begin position="43"/>
        <end position="61"/>
    </location>
</feature>
<dbReference type="STRING" id="945553.A0A0D2ML37"/>
<keyword evidence="6" id="KW-1185">Reference proteome</keyword>
<proteinExistence type="predicted"/>
<evidence type="ECO:0000259" key="4">
    <source>
        <dbReference type="PROSITE" id="PS50102"/>
    </source>
</evidence>
<sequence length="198" mass="21765">MTDVETTQPTTTEVTESTIDDGDDADSNEILLMKQRVAEMEREANKLRELQAAAEQEHSAEENGGAMETDEDKANTDSRSVYVGNVDYGATPEEIQGHFQACGTINRVTILCDKFTGHPKGYAYVEFSEPEHIDAAVALDNSLFRGRLIKVTAKRTNVPGFNARGRGRGRAGYRGGYRGYAGYSPYRGTRGRGRGRGF</sequence>
<dbReference type="AlphaFoldDB" id="A0A0D2ML37"/>
<evidence type="ECO:0000256" key="1">
    <source>
        <dbReference type="ARBA" id="ARBA00022884"/>
    </source>
</evidence>
<dbReference type="SMART" id="SM00360">
    <property type="entry name" value="RRM"/>
    <property type="match status" value="1"/>
</dbReference>
<dbReference type="EMBL" id="KN817536">
    <property type="protein sequence ID" value="KJA24508.1"/>
    <property type="molecule type" value="Genomic_DNA"/>
</dbReference>
<dbReference type="OrthoDB" id="4726at2759"/>
<dbReference type="Pfam" id="PF00076">
    <property type="entry name" value="RRM_1"/>
    <property type="match status" value="1"/>
</dbReference>
<dbReference type="PROSITE" id="PS50102">
    <property type="entry name" value="RRM"/>
    <property type="match status" value="1"/>
</dbReference>
<accession>A0A0D2ML37</accession>
<name>A0A0D2ML37_HYPSF</name>
<evidence type="ECO:0000256" key="2">
    <source>
        <dbReference type="PROSITE-ProRule" id="PRU00176"/>
    </source>
</evidence>
<feature type="domain" description="RRM" evidence="4">
    <location>
        <begin position="79"/>
        <end position="156"/>
    </location>
</feature>
<protein>
    <recommendedName>
        <fullName evidence="4">RRM domain-containing protein</fullName>
    </recommendedName>
</protein>
<dbReference type="InterPro" id="IPR000504">
    <property type="entry name" value="RRM_dom"/>
</dbReference>